<evidence type="ECO:0000256" key="1">
    <source>
        <dbReference type="SAM" id="Phobius"/>
    </source>
</evidence>
<proteinExistence type="predicted"/>
<gene>
    <name evidence="2" type="ORF">F0344_25745</name>
</gene>
<evidence type="ECO:0000313" key="2">
    <source>
        <dbReference type="EMBL" id="QNE77546.1"/>
    </source>
</evidence>
<keyword evidence="1" id="KW-1133">Transmembrane helix</keyword>
<name>A0A7G7BQD1_9ACTN</name>
<dbReference type="EMBL" id="CP045702">
    <property type="protein sequence ID" value="QNE77546.1"/>
    <property type="molecule type" value="Genomic_DNA"/>
</dbReference>
<sequence length="269" mass="29150">MSHTISTLSGAEFASLAVLVVAVALVLQPLQLGLVRLLEGYWPKVGFLAHATAWAKDRQGNHWEDLRRATTISAENVGSDATATAQLDASRWAIAFPPSKDRVLPTRLGNALRAAEDRGGRPYGLDTVTAWPRLYPLLPDRLSAIIDDGRDQLDYSSRFVATFAIGAIGSLMLLAAHGGWWLVLPAILAALTWLSYAAAVAAARAYGQSVCAAFDLHRFALFTAAHIALPPNGATEQQLGERLTRLWSLRDVALVTPMTYDHGEQSRQL</sequence>
<feature type="transmembrane region" description="Helical" evidence="1">
    <location>
        <begin position="6"/>
        <end position="27"/>
    </location>
</feature>
<accession>A0A7G7BQD1</accession>
<keyword evidence="1" id="KW-0812">Transmembrane</keyword>
<dbReference type="AlphaFoldDB" id="A0A7G7BQD1"/>
<organism evidence="2 3">
    <name type="scientific">Streptomyces finlayi</name>
    <dbReference type="NCBI Taxonomy" id="67296"/>
    <lineage>
        <taxon>Bacteria</taxon>
        <taxon>Bacillati</taxon>
        <taxon>Actinomycetota</taxon>
        <taxon>Actinomycetes</taxon>
        <taxon>Kitasatosporales</taxon>
        <taxon>Streptomycetaceae</taxon>
        <taxon>Streptomyces</taxon>
    </lineage>
</organism>
<dbReference type="Proteomes" id="UP000515307">
    <property type="component" value="Chromosome"/>
</dbReference>
<dbReference type="KEGG" id="sfiy:F0344_25745"/>
<feature type="transmembrane region" description="Helical" evidence="1">
    <location>
        <begin position="182"/>
        <end position="203"/>
    </location>
</feature>
<dbReference type="RefSeq" id="WP_185301019.1">
    <property type="nucleotide sequence ID" value="NZ_CP045702.1"/>
</dbReference>
<keyword evidence="3" id="KW-1185">Reference proteome</keyword>
<protein>
    <submittedName>
        <fullName evidence="2">Uncharacterized protein</fullName>
    </submittedName>
</protein>
<reference evidence="3" key="1">
    <citation type="submission" date="2019-10" db="EMBL/GenBank/DDBJ databases">
        <title>Antimicrobial potential of Antarctic Bacteria.</title>
        <authorList>
            <person name="Benaud N."/>
            <person name="Edwards R.J."/>
            <person name="Ferrari B.C."/>
        </authorList>
    </citation>
    <scope>NUCLEOTIDE SEQUENCE [LARGE SCALE GENOMIC DNA]</scope>
    <source>
        <strain evidence="3">NBSH44</strain>
    </source>
</reference>
<feature type="transmembrane region" description="Helical" evidence="1">
    <location>
        <begin position="159"/>
        <end position="176"/>
    </location>
</feature>
<keyword evidence="1" id="KW-0472">Membrane</keyword>
<evidence type="ECO:0000313" key="3">
    <source>
        <dbReference type="Proteomes" id="UP000515307"/>
    </source>
</evidence>